<keyword evidence="1" id="KW-1133">Transmembrane helix</keyword>
<sequence>MTMIVLLCLVTALYILHPYLNIVVLKKVVGITLFVELFYLIGHYMSGWPFPTPEVILQIAIVVAVGVALGVIFSRIWPLPENKGFERIFRTVLIVVPSLGIGIGFQLLLQGQYATQALYLVFSLSSWLGSGHFIKKAQVSIK</sequence>
<evidence type="ECO:0000256" key="1">
    <source>
        <dbReference type="SAM" id="Phobius"/>
    </source>
</evidence>
<reference evidence="2 3" key="1">
    <citation type="submission" date="2017-08" db="EMBL/GenBank/DDBJ databases">
        <authorList>
            <person name="de Groot N.N."/>
        </authorList>
    </citation>
    <scope>NUCLEOTIDE SEQUENCE [LARGE SCALE GENOMIC DNA]</scope>
    <source>
        <strain evidence="2 3">JC228</strain>
    </source>
</reference>
<evidence type="ECO:0000313" key="3">
    <source>
        <dbReference type="Proteomes" id="UP000219546"/>
    </source>
</evidence>
<dbReference type="OrthoDB" id="26316at2"/>
<name>A0A285CKV4_9BACI</name>
<keyword evidence="1" id="KW-0812">Transmembrane</keyword>
<dbReference type="AlphaFoldDB" id="A0A285CKV4"/>
<feature type="transmembrane region" description="Helical" evidence="1">
    <location>
        <begin position="55"/>
        <end position="76"/>
    </location>
</feature>
<feature type="transmembrane region" description="Helical" evidence="1">
    <location>
        <begin position="88"/>
        <end position="107"/>
    </location>
</feature>
<organism evidence="2 3">
    <name type="scientific">Bacillus oleivorans</name>
    <dbReference type="NCBI Taxonomy" id="1448271"/>
    <lineage>
        <taxon>Bacteria</taxon>
        <taxon>Bacillati</taxon>
        <taxon>Bacillota</taxon>
        <taxon>Bacilli</taxon>
        <taxon>Bacillales</taxon>
        <taxon>Bacillaceae</taxon>
        <taxon>Bacillus</taxon>
    </lineage>
</organism>
<gene>
    <name evidence="2" type="ORF">SAMN05877753_102200</name>
</gene>
<evidence type="ECO:0000313" key="2">
    <source>
        <dbReference type="EMBL" id="SNX67995.1"/>
    </source>
</evidence>
<keyword evidence="1" id="KW-0472">Membrane</keyword>
<dbReference type="RefSeq" id="WP_097157400.1">
    <property type="nucleotide sequence ID" value="NZ_JBEPMQ010000001.1"/>
</dbReference>
<proteinExistence type="predicted"/>
<keyword evidence="3" id="KW-1185">Reference proteome</keyword>
<accession>A0A285CKV4</accession>
<dbReference type="Proteomes" id="UP000219546">
    <property type="component" value="Unassembled WGS sequence"/>
</dbReference>
<feature type="transmembrane region" description="Helical" evidence="1">
    <location>
        <begin position="113"/>
        <end position="134"/>
    </location>
</feature>
<dbReference type="EMBL" id="OAOP01000002">
    <property type="protein sequence ID" value="SNX67995.1"/>
    <property type="molecule type" value="Genomic_DNA"/>
</dbReference>
<protein>
    <submittedName>
        <fullName evidence="2">Uncharacterized protein</fullName>
    </submittedName>
</protein>